<evidence type="ECO:0000313" key="2">
    <source>
        <dbReference type="Proteomes" id="UP000190951"/>
    </source>
</evidence>
<accession>A0A1S8LJM7</accession>
<dbReference type="STRING" id="84029.CROST_06970"/>
<name>A0A1S8LJM7_9CLOT</name>
<dbReference type="EMBL" id="CP096983">
    <property type="protein sequence ID" value="URZ10843.1"/>
    <property type="molecule type" value="Genomic_DNA"/>
</dbReference>
<organism evidence="1 2">
    <name type="scientific">Clostridium felsineum</name>
    <dbReference type="NCBI Taxonomy" id="36839"/>
    <lineage>
        <taxon>Bacteria</taxon>
        <taxon>Bacillati</taxon>
        <taxon>Bacillota</taxon>
        <taxon>Clostridia</taxon>
        <taxon>Eubacteriales</taxon>
        <taxon>Clostridiaceae</taxon>
        <taxon>Clostridium</taxon>
    </lineage>
</organism>
<proteinExistence type="predicted"/>
<dbReference type="AlphaFoldDB" id="A0A1S8LJM7"/>
<dbReference type="KEGG" id="crw:CROST_015580"/>
<reference evidence="1 2" key="1">
    <citation type="submission" date="2022-04" db="EMBL/GenBank/DDBJ databases">
        <title>Genome sequence of C. roseum typestrain.</title>
        <authorList>
            <person name="Poehlein A."/>
            <person name="Schoch T."/>
            <person name="Duerre P."/>
            <person name="Daniel R."/>
        </authorList>
    </citation>
    <scope>NUCLEOTIDE SEQUENCE [LARGE SCALE GENOMIC DNA]</scope>
    <source>
        <strain evidence="1 2">DSM 7320</strain>
    </source>
</reference>
<sequence>MYGYRDYARRRSVGFRCPYFGYRPKVEEYPAQYQNHPQNPPPTYIPKMPQVTVGTNTINICTDKYTYLWLNNGDAFWAYIVYIGTQSISGWRYERGVWRQFGVNLSQIKSFLCV</sequence>
<keyword evidence="2" id="KW-1185">Reference proteome</keyword>
<evidence type="ECO:0000313" key="1">
    <source>
        <dbReference type="EMBL" id="URZ10843.1"/>
    </source>
</evidence>
<gene>
    <name evidence="1" type="ORF">CROST_015580</name>
</gene>
<dbReference type="RefSeq" id="WP_077836151.1">
    <property type="nucleotide sequence ID" value="NZ_CP096983.1"/>
</dbReference>
<dbReference type="Proteomes" id="UP000190951">
    <property type="component" value="Chromosome"/>
</dbReference>
<protein>
    <submittedName>
        <fullName evidence="1">Uncharacterized protein</fullName>
    </submittedName>
</protein>